<dbReference type="EMBL" id="VJMJ01000066">
    <property type="protein sequence ID" value="KAF0739242.1"/>
    <property type="molecule type" value="Genomic_DNA"/>
</dbReference>
<sequence length="290" mass="33834">MLSWQVVASVYQEATGEAKEKQRRLHDQADANLSLIYYMMRFLQACRPRPIASISNALPLHQHVTLLGNGEARARSKQWLVQQLYYNTDRFFDTLPAIDASDEFVDCKAECAGRWVNTVDMCQVTWPYWLEEIKALFARPESQKKEVERDGNTVLAHGLMDDKYPWYQLQGYFYEADRFVVVFRHVHDDEARLERGDADFHEFEWYDRRPSDLVQAVGLRFLGHRSMLIDDVKAFARETGEEGDLLAQKDVDDKTIEREMSAFDKEMLWKFQQDLQTTMAQLSKCTIAAP</sequence>
<reference evidence="1 2" key="1">
    <citation type="submission" date="2019-07" db="EMBL/GenBank/DDBJ databases">
        <title>Genomics analysis of Aphanomyces spp. identifies a new class of oomycete effector associated with host adaptation.</title>
        <authorList>
            <person name="Gaulin E."/>
        </authorList>
    </citation>
    <scope>NUCLEOTIDE SEQUENCE [LARGE SCALE GENOMIC DNA]</scope>
    <source>
        <strain evidence="1 2">ATCC 201684</strain>
    </source>
</reference>
<evidence type="ECO:0000313" key="2">
    <source>
        <dbReference type="Proteomes" id="UP000481153"/>
    </source>
</evidence>
<gene>
    <name evidence="1" type="ORF">Ae201684_005161</name>
</gene>
<comment type="caution">
    <text evidence="1">The sequence shown here is derived from an EMBL/GenBank/DDBJ whole genome shotgun (WGS) entry which is preliminary data.</text>
</comment>
<proteinExistence type="predicted"/>
<name>A0A6G0XG84_9STRA</name>
<protein>
    <submittedName>
        <fullName evidence="1">Uncharacterized protein</fullName>
    </submittedName>
</protein>
<evidence type="ECO:0000313" key="1">
    <source>
        <dbReference type="EMBL" id="KAF0739242.1"/>
    </source>
</evidence>
<organism evidence="1 2">
    <name type="scientific">Aphanomyces euteiches</name>
    <dbReference type="NCBI Taxonomy" id="100861"/>
    <lineage>
        <taxon>Eukaryota</taxon>
        <taxon>Sar</taxon>
        <taxon>Stramenopiles</taxon>
        <taxon>Oomycota</taxon>
        <taxon>Saprolegniomycetes</taxon>
        <taxon>Saprolegniales</taxon>
        <taxon>Verrucalvaceae</taxon>
        <taxon>Aphanomyces</taxon>
    </lineage>
</organism>
<keyword evidence="2" id="KW-1185">Reference proteome</keyword>
<accession>A0A6G0XG84</accession>
<dbReference type="Proteomes" id="UP000481153">
    <property type="component" value="Unassembled WGS sequence"/>
</dbReference>
<dbReference type="AlphaFoldDB" id="A0A6G0XG84"/>
<dbReference type="VEuPathDB" id="FungiDB:AeMF1_010077"/>